<dbReference type="AlphaFoldDB" id="A0A6H5FVJ0"/>
<name>A0A6H5FVJ0_9HEMI</name>
<proteinExistence type="predicted"/>
<evidence type="ECO:0000256" key="1">
    <source>
        <dbReference type="SAM" id="MobiDB-lite"/>
    </source>
</evidence>
<protein>
    <submittedName>
        <fullName evidence="2">Uncharacterized protein</fullName>
    </submittedName>
</protein>
<keyword evidence="3" id="KW-1185">Reference proteome</keyword>
<reference evidence="2 3" key="1">
    <citation type="submission" date="2020-02" db="EMBL/GenBank/DDBJ databases">
        <authorList>
            <person name="Ferguson B K."/>
        </authorList>
    </citation>
    <scope>NUCLEOTIDE SEQUENCE [LARGE SCALE GENOMIC DNA]</scope>
</reference>
<evidence type="ECO:0000313" key="3">
    <source>
        <dbReference type="Proteomes" id="UP000479000"/>
    </source>
</evidence>
<gene>
    <name evidence="2" type="ORF">NTEN_LOCUS951</name>
</gene>
<dbReference type="Proteomes" id="UP000479000">
    <property type="component" value="Unassembled WGS sequence"/>
</dbReference>
<accession>A0A6H5FVJ0</accession>
<feature type="region of interest" description="Disordered" evidence="1">
    <location>
        <begin position="1"/>
        <end position="26"/>
    </location>
</feature>
<evidence type="ECO:0000313" key="2">
    <source>
        <dbReference type="EMBL" id="CAA9994135.1"/>
    </source>
</evidence>
<dbReference type="EMBL" id="CADCXU010001712">
    <property type="protein sequence ID" value="CAA9994135.1"/>
    <property type="molecule type" value="Genomic_DNA"/>
</dbReference>
<sequence length="126" mass="13795">MPDPGFWPTRGRRSGGGAPPHPGRPFDAPVLFLAPALPSIVHERKESHSIYPTIMVGSQVVRPDMGRVFEIGRVADHCTVYPSPTRLPPSLHLGLVVETGEELSPNVASAGHLQKKKIEIRKITFF</sequence>
<organism evidence="2 3">
    <name type="scientific">Nesidiocoris tenuis</name>
    <dbReference type="NCBI Taxonomy" id="355587"/>
    <lineage>
        <taxon>Eukaryota</taxon>
        <taxon>Metazoa</taxon>
        <taxon>Ecdysozoa</taxon>
        <taxon>Arthropoda</taxon>
        <taxon>Hexapoda</taxon>
        <taxon>Insecta</taxon>
        <taxon>Pterygota</taxon>
        <taxon>Neoptera</taxon>
        <taxon>Paraneoptera</taxon>
        <taxon>Hemiptera</taxon>
        <taxon>Heteroptera</taxon>
        <taxon>Panheteroptera</taxon>
        <taxon>Cimicomorpha</taxon>
        <taxon>Miridae</taxon>
        <taxon>Dicyphina</taxon>
        <taxon>Nesidiocoris</taxon>
    </lineage>
</organism>